<feature type="region of interest" description="Disordered" evidence="1">
    <location>
        <begin position="1"/>
        <end position="32"/>
    </location>
</feature>
<dbReference type="AlphaFoldDB" id="A0A7I9Y8I5"/>
<evidence type="ECO:0000259" key="2">
    <source>
        <dbReference type="Pfam" id="PF13683"/>
    </source>
</evidence>
<evidence type="ECO:0000313" key="3">
    <source>
        <dbReference type="EMBL" id="GFG84991.1"/>
    </source>
</evidence>
<evidence type="ECO:0000256" key="1">
    <source>
        <dbReference type="SAM" id="MobiDB-lite"/>
    </source>
</evidence>
<comment type="caution">
    <text evidence="3">The sequence shown here is derived from an EMBL/GenBank/DDBJ whole genome shotgun (WGS) entry which is preliminary data.</text>
</comment>
<dbReference type="InterPro" id="IPR012337">
    <property type="entry name" value="RNaseH-like_sf"/>
</dbReference>
<accession>A0A7I9Y8I5</accession>
<dbReference type="GO" id="GO:0015074">
    <property type="term" value="P:DNA integration"/>
    <property type="evidence" value="ECO:0007669"/>
    <property type="project" value="InterPro"/>
</dbReference>
<gene>
    <name evidence="3" type="ORF">MALGJ_16670</name>
</gene>
<name>A0A7I9Y8I5_MYCAL</name>
<evidence type="ECO:0000313" key="4">
    <source>
        <dbReference type="Proteomes" id="UP000465305"/>
    </source>
</evidence>
<organism evidence="3 4">
    <name type="scientific">Mycolicibacter algericus</name>
    <name type="common">Mycobacterium algericum</name>
    <dbReference type="NCBI Taxonomy" id="1288388"/>
    <lineage>
        <taxon>Bacteria</taxon>
        <taxon>Bacillati</taxon>
        <taxon>Actinomycetota</taxon>
        <taxon>Actinomycetes</taxon>
        <taxon>Mycobacteriales</taxon>
        <taxon>Mycobacteriaceae</taxon>
        <taxon>Mycolicibacter</taxon>
    </lineage>
</organism>
<protein>
    <recommendedName>
        <fullName evidence="2">Integrase catalytic domain-containing protein</fullName>
    </recommendedName>
</protein>
<proteinExistence type="predicted"/>
<sequence length="106" mass="11803">MRTTTRRPVHVGGVHAAAHRRRSGPSVGSVGDALDNALAETTVGSFKNELIHRQGPWRDVSQVELATAEWVDWFNTERPHDYLDDFTPAAVEALHYDHRHTPPKAG</sequence>
<dbReference type="Proteomes" id="UP000465305">
    <property type="component" value="Unassembled WGS sequence"/>
</dbReference>
<dbReference type="InterPro" id="IPR001584">
    <property type="entry name" value="Integrase_cat-core"/>
</dbReference>
<dbReference type="SUPFAM" id="SSF53098">
    <property type="entry name" value="Ribonuclease H-like"/>
    <property type="match status" value="1"/>
</dbReference>
<dbReference type="EMBL" id="BLKY01000001">
    <property type="protein sequence ID" value="GFG84991.1"/>
    <property type="molecule type" value="Genomic_DNA"/>
</dbReference>
<feature type="domain" description="Integrase catalytic" evidence="2">
    <location>
        <begin position="25"/>
        <end position="88"/>
    </location>
</feature>
<dbReference type="Pfam" id="PF13683">
    <property type="entry name" value="rve_3"/>
    <property type="match status" value="1"/>
</dbReference>
<reference evidence="3 4" key="1">
    <citation type="journal article" date="2019" name="Emerg. Microbes Infect.">
        <title>Comprehensive subspecies identification of 175 nontuberculous mycobacteria species based on 7547 genomic profiles.</title>
        <authorList>
            <person name="Matsumoto Y."/>
            <person name="Kinjo T."/>
            <person name="Motooka D."/>
            <person name="Nabeya D."/>
            <person name="Jung N."/>
            <person name="Uechi K."/>
            <person name="Horii T."/>
            <person name="Iida T."/>
            <person name="Fujita J."/>
            <person name="Nakamura S."/>
        </authorList>
    </citation>
    <scope>NUCLEOTIDE SEQUENCE [LARGE SCALE GENOMIC DNA]</scope>
    <source>
        <strain evidence="3 4">JCM 30723</strain>
    </source>
</reference>